<dbReference type="AlphaFoldDB" id="A0A3S5AHE4"/>
<comment type="subcellular location">
    <subcellularLocation>
        <location evidence="1 2">Nucleus</location>
    </subcellularLocation>
</comment>
<dbReference type="GO" id="GO:0007417">
    <property type="term" value="P:central nervous system development"/>
    <property type="evidence" value="ECO:0007669"/>
    <property type="project" value="TreeGrafter"/>
</dbReference>
<proteinExistence type="predicted"/>
<dbReference type="Proteomes" id="UP000784294">
    <property type="component" value="Unassembled WGS sequence"/>
</dbReference>
<evidence type="ECO:0000256" key="2">
    <source>
        <dbReference type="RuleBase" id="RU000682"/>
    </source>
</evidence>
<dbReference type="Pfam" id="PF00046">
    <property type="entry name" value="Homeodomain"/>
    <property type="match status" value="1"/>
</dbReference>
<accession>A0A3S5AHE4</accession>
<dbReference type="GO" id="GO:1990837">
    <property type="term" value="F:sequence-specific double-stranded DNA binding"/>
    <property type="evidence" value="ECO:0007669"/>
    <property type="project" value="TreeGrafter"/>
</dbReference>
<dbReference type="PANTHER" id="PTHR24335">
    <property type="entry name" value="MOTOR NEURON AND PANCREAS HOMEOBOX PROTEIN"/>
    <property type="match status" value="1"/>
</dbReference>
<evidence type="ECO:0000259" key="3">
    <source>
        <dbReference type="PROSITE" id="PS50071"/>
    </source>
</evidence>
<evidence type="ECO:0000313" key="4">
    <source>
        <dbReference type="EMBL" id="VEL29272.1"/>
    </source>
</evidence>
<sequence>PVILGGGGLCPSNIFASCPSVSVSSPSGPVNFTNGLKEISFSSTVPATAAAAYLIPGKTRRPRTAFTSQQLLELEHQFRANKYLSRPKRFEVATSLSLTETQVNLLERLSNGFHDIIV</sequence>
<feature type="domain" description="Homeobox" evidence="3">
    <location>
        <begin position="57"/>
        <end position="105"/>
    </location>
</feature>
<keyword evidence="1 2" id="KW-0238">DNA-binding</keyword>
<dbReference type="OrthoDB" id="6159439at2759"/>
<keyword evidence="5" id="KW-1185">Reference proteome</keyword>
<evidence type="ECO:0000313" key="5">
    <source>
        <dbReference type="Proteomes" id="UP000784294"/>
    </source>
</evidence>
<evidence type="ECO:0000256" key="1">
    <source>
        <dbReference type="PROSITE-ProRule" id="PRU00108"/>
    </source>
</evidence>
<dbReference type="InterPro" id="IPR001356">
    <property type="entry name" value="HD"/>
</dbReference>
<dbReference type="SUPFAM" id="SSF46689">
    <property type="entry name" value="Homeodomain-like"/>
    <property type="match status" value="1"/>
</dbReference>
<dbReference type="SMART" id="SM00389">
    <property type="entry name" value="HOX"/>
    <property type="match status" value="1"/>
</dbReference>
<comment type="caution">
    <text evidence="4">The sequence shown here is derived from an EMBL/GenBank/DDBJ whole genome shotgun (WGS) entry which is preliminary data.</text>
</comment>
<dbReference type="PROSITE" id="PS50071">
    <property type="entry name" value="HOMEOBOX_2"/>
    <property type="match status" value="1"/>
</dbReference>
<dbReference type="Gene3D" id="1.10.10.60">
    <property type="entry name" value="Homeodomain-like"/>
    <property type="match status" value="1"/>
</dbReference>
<dbReference type="InterPro" id="IPR042768">
    <property type="entry name" value="MNX1/Ceh-12"/>
</dbReference>
<dbReference type="InterPro" id="IPR009057">
    <property type="entry name" value="Homeodomain-like_sf"/>
</dbReference>
<feature type="DNA-binding region" description="Homeobox" evidence="1">
    <location>
        <begin position="59"/>
        <end position="106"/>
    </location>
</feature>
<keyword evidence="1 2" id="KW-0371">Homeobox</keyword>
<organism evidence="4 5">
    <name type="scientific">Protopolystoma xenopodis</name>
    <dbReference type="NCBI Taxonomy" id="117903"/>
    <lineage>
        <taxon>Eukaryota</taxon>
        <taxon>Metazoa</taxon>
        <taxon>Spiralia</taxon>
        <taxon>Lophotrochozoa</taxon>
        <taxon>Platyhelminthes</taxon>
        <taxon>Monogenea</taxon>
        <taxon>Polyopisthocotylea</taxon>
        <taxon>Polystomatidea</taxon>
        <taxon>Polystomatidae</taxon>
        <taxon>Protopolystoma</taxon>
    </lineage>
</organism>
<reference evidence="4" key="1">
    <citation type="submission" date="2018-11" db="EMBL/GenBank/DDBJ databases">
        <authorList>
            <consortium name="Pathogen Informatics"/>
        </authorList>
    </citation>
    <scope>NUCLEOTIDE SEQUENCE</scope>
</reference>
<dbReference type="CDD" id="cd00086">
    <property type="entry name" value="homeodomain"/>
    <property type="match status" value="1"/>
</dbReference>
<feature type="non-terminal residue" evidence="4">
    <location>
        <position position="118"/>
    </location>
</feature>
<dbReference type="PANTHER" id="PTHR24335:SF4">
    <property type="entry name" value="EXTRA-EXTRA"/>
    <property type="match status" value="1"/>
</dbReference>
<dbReference type="EMBL" id="CAAALY010101695">
    <property type="protein sequence ID" value="VEL29272.1"/>
    <property type="molecule type" value="Genomic_DNA"/>
</dbReference>
<protein>
    <recommendedName>
        <fullName evidence="3">Homeobox domain-containing protein</fullName>
    </recommendedName>
</protein>
<dbReference type="GO" id="GO:0048812">
    <property type="term" value="P:neuron projection morphogenesis"/>
    <property type="evidence" value="ECO:0007669"/>
    <property type="project" value="TreeGrafter"/>
</dbReference>
<keyword evidence="1 2" id="KW-0539">Nucleus</keyword>
<name>A0A3S5AHE4_9PLAT</name>
<gene>
    <name evidence="4" type="ORF">PXEA_LOCUS22712</name>
</gene>
<dbReference type="GO" id="GO:0005634">
    <property type="term" value="C:nucleus"/>
    <property type="evidence" value="ECO:0007669"/>
    <property type="project" value="UniProtKB-SubCell"/>
</dbReference>